<evidence type="ECO:0000256" key="8">
    <source>
        <dbReference type="ARBA" id="ARBA00016471"/>
    </source>
</evidence>
<dbReference type="GO" id="GO:0005829">
    <property type="term" value="C:cytosol"/>
    <property type="evidence" value="ECO:0007669"/>
    <property type="project" value="TreeGrafter"/>
</dbReference>
<evidence type="ECO:0000256" key="3">
    <source>
        <dbReference type="ARBA" id="ARBA00004496"/>
    </source>
</evidence>
<evidence type="ECO:0000256" key="12">
    <source>
        <dbReference type="ARBA" id="ARBA00022777"/>
    </source>
</evidence>
<dbReference type="GO" id="GO:0043531">
    <property type="term" value="F:ADP binding"/>
    <property type="evidence" value="ECO:0007669"/>
    <property type="project" value="TreeGrafter"/>
</dbReference>
<dbReference type="AlphaFoldDB" id="W3WIH0"/>
<dbReference type="InterPro" id="IPR001576">
    <property type="entry name" value="Phosphoglycerate_kinase"/>
</dbReference>
<comment type="subunit">
    <text evidence="6 20">Monomer.</text>
</comment>
<dbReference type="Pfam" id="PF00162">
    <property type="entry name" value="PGK"/>
    <property type="match status" value="1"/>
</dbReference>
<feature type="binding site" evidence="18">
    <location>
        <position position="313"/>
    </location>
    <ligand>
        <name>ATP</name>
        <dbReference type="ChEBI" id="CHEBI:30616"/>
    </ligand>
</feature>
<comment type="subcellular location">
    <subcellularLocation>
        <location evidence="3">Cytoplasm</location>
    </subcellularLocation>
</comment>
<evidence type="ECO:0000256" key="5">
    <source>
        <dbReference type="ARBA" id="ARBA00008982"/>
    </source>
</evidence>
<sequence>MSLSSKLSITDVDLKGKRVLIRVDFNVPLDADKKVTNNQRIAGAVPTIKHAIDNGAKAVVLMSHLGRPNGSPNAKYSLKPVVPELEKLLGKSVQFAPDCVGPEVEEIVSKADNGQVVLLENLRFHIEEEGSAKDADGNKTKADKAKVEEFRKGLTALGDVYVNDAFGTAHRAHSSMVGVDLPQKAAGFLMKKELDYFAQALESPKRPFLAILGGAKVSDKIQLIDNLLDKVNSLIICGGMAFTFKKTLEGVNIGNSLFDEAGSKTVGQLMEKAKKNNVKVTLPVDYVTADKFDKDATTGSATDKDGIPDGWMGLDCGPESIKLYKAAIEDAQTILWNGPAGVFEFEKFANGTKATLDAFTDAVSKGKIGIIGGGDTATVAAKYGAEAKCSHVSTGGGASLELLEGKELPGVTALSSK</sequence>
<gene>
    <name evidence="21" type="ORF">PFICI_15339</name>
</gene>
<dbReference type="STRING" id="1229662.W3WIH0"/>
<evidence type="ECO:0000256" key="11">
    <source>
        <dbReference type="ARBA" id="ARBA00022741"/>
    </source>
</evidence>
<dbReference type="GO" id="GO:0006094">
    <property type="term" value="P:gluconeogenesis"/>
    <property type="evidence" value="ECO:0007669"/>
    <property type="project" value="TreeGrafter"/>
</dbReference>
<comment type="similarity">
    <text evidence="5 19">Belongs to the phosphoglycerate kinase family.</text>
</comment>
<evidence type="ECO:0000256" key="2">
    <source>
        <dbReference type="ARBA" id="ARBA00001946"/>
    </source>
</evidence>
<dbReference type="RefSeq" id="XP_007842111.1">
    <property type="nucleotide sequence ID" value="XM_007843920.1"/>
</dbReference>
<evidence type="ECO:0000256" key="6">
    <source>
        <dbReference type="ARBA" id="ARBA00011245"/>
    </source>
</evidence>
<dbReference type="PIRSF" id="PIRSF000724">
    <property type="entry name" value="Pgk"/>
    <property type="match status" value="1"/>
</dbReference>
<dbReference type="GO" id="GO:0046872">
    <property type="term" value="F:metal ion binding"/>
    <property type="evidence" value="ECO:0007669"/>
    <property type="project" value="UniProtKB-KW"/>
</dbReference>
<evidence type="ECO:0000256" key="1">
    <source>
        <dbReference type="ARBA" id="ARBA00000642"/>
    </source>
</evidence>
<evidence type="ECO:0000256" key="18">
    <source>
        <dbReference type="PIRSR" id="PIRSR000724-2"/>
    </source>
</evidence>
<keyword evidence="16" id="KW-0324">Glycolysis</keyword>
<evidence type="ECO:0000256" key="7">
    <source>
        <dbReference type="ARBA" id="ARBA00013061"/>
    </source>
</evidence>
<dbReference type="GO" id="GO:0004618">
    <property type="term" value="F:phosphoglycerate kinase activity"/>
    <property type="evidence" value="ECO:0007669"/>
    <property type="project" value="UniProtKB-EC"/>
</dbReference>
<proteinExistence type="inferred from homology"/>
<dbReference type="PANTHER" id="PTHR11406:SF0">
    <property type="entry name" value="PHOSPHOGLYCERATE KINASE"/>
    <property type="match status" value="1"/>
</dbReference>
<evidence type="ECO:0000256" key="17">
    <source>
        <dbReference type="PIRSR" id="PIRSR000724-1"/>
    </source>
</evidence>
<evidence type="ECO:0000256" key="9">
    <source>
        <dbReference type="ARBA" id="ARBA00022679"/>
    </source>
</evidence>
<comment type="cofactor">
    <cofactor evidence="2">
        <name>Mg(2+)</name>
        <dbReference type="ChEBI" id="CHEBI:18420"/>
    </cofactor>
</comment>
<feature type="binding site" evidence="17">
    <location>
        <begin position="24"/>
        <end position="26"/>
    </location>
    <ligand>
        <name>substrate</name>
    </ligand>
</feature>
<feature type="binding site" evidence="17">
    <location>
        <begin position="64"/>
        <end position="67"/>
    </location>
    <ligand>
        <name>substrate</name>
    </ligand>
</feature>
<feature type="binding site" evidence="17">
    <location>
        <position position="123"/>
    </location>
    <ligand>
        <name>(2R)-3-phosphoglycerate</name>
        <dbReference type="ChEBI" id="CHEBI:58272"/>
    </ligand>
</feature>
<feature type="binding site" evidence="17">
    <location>
        <position position="171"/>
    </location>
    <ligand>
        <name>(2R)-3-phosphoglycerate</name>
        <dbReference type="ChEBI" id="CHEBI:58272"/>
    </ligand>
</feature>
<evidence type="ECO:0000256" key="20">
    <source>
        <dbReference type="RuleBase" id="RU000696"/>
    </source>
</evidence>
<evidence type="ECO:0000256" key="16">
    <source>
        <dbReference type="ARBA" id="ARBA00023152"/>
    </source>
</evidence>
<keyword evidence="14" id="KW-0460">Magnesium</keyword>
<evidence type="ECO:0000256" key="19">
    <source>
        <dbReference type="RuleBase" id="RU000532"/>
    </source>
</evidence>
<reference evidence="22" key="1">
    <citation type="journal article" date="2015" name="BMC Genomics">
        <title>Genomic and transcriptomic analysis of the endophytic fungus Pestalotiopsis fici reveals its lifestyle and high potential for synthesis of natural products.</title>
        <authorList>
            <person name="Wang X."/>
            <person name="Zhang X."/>
            <person name="Liu L."/>
            <person name="Xiang M."/>
            <person name="Wang W."/>
            <person name="Sun X."/>
            <person name="Che Y."/>
            <person name="Guo L."/>
            <person name="Liu G."/>
            <person name="Guo L."/>
            <person name="Wang C."/>
            <person name="Yin W.B."/>
            <person name="Stadler M."/>
            <person name="Zhang X."/>
            <person name="Liu X."/>
        </authorList>
    </citation>
    <scope>NUCLEOTIDE SEQUENCE [LARGE SCALE GENOMIC DNA]</scope>
    <source>
        <strain evidence="22">W106-1 / CGMCC3.15140</strain>
    </source>
</reference>
<comment type="pathway">
    <text evidence="4">Carbohydrate degradation; glycolysis; pyruvate from D-glyceraldehyde 3-phosphate: step 2/5.</text>
</comment>
<dbReference type="PRINTS" id="PR00477">
    <property type="entry name" value="PHGLYCKINASE"/>
</dbReference>
<keyword evidence="15" id="KW-0496">Mitochondrion</keyword>
<dbReference type="FunFam" id="3.40.50.1260:FF:000019">
    <property type="entry name" value="Phosphoglycerate kinase 1"/>
    <property type="match status" value="1"/>
</dbReference>
<dbReference type="OMA" id="DMIFDIG"/>
<evidence type="ECO:0000256" key="15">
    <source>
        <dbReference type="ARBA" id="ARBA00023128"/>
    </source>
</evidence>
<dbReference type="EMBL" id="KI912125">
    <property type="protein sequence ID" value="ETS72947.1"/>
    <property type="molecule type" value="Genomic_DNA"/>
</dbReference>
<evidence type="ECO:0000256" key="10">
    <source>
        <dbReference type="ARBA" id="ARBA00022723"/>
    </source>
</evidence>
<evidence type="ECO:0000313" key="21">
    <source>
        <dbReference type="EMBL" id="ETS72947.1"/>
    </source>
</evidence>
<dbReference type="HAMAP" id="MF_00145">
    <property type="entry name" value="Phosphoglyc_kinase"/>
    <property type="match status" value="1"/>
</dbReference>
<dbReference type="InterPro" id="IPR036043">
    <property type="entry name" value="Phosphoglycerate_kinase_sf"/>
</dbReference>
<dbReference type="PROSITE" id="PS00111">
    <property type="entry name" value="PGLYCERATE_KINASE"/>
    <property type="match status" value="1"/>
</dbReference>
<dbReference type="SUPFAM" id="SSF53748">
    <property type="entry name" value="Phosphoglycerate kinase"/>
    <property type="match status" value="1"/>
</dbReference>
<dbReference type="InterPro" id="IPR015824">
    <property type="entry name" value="Phosphoglycerate_kinase_N"/>
</dbReference>
<keyword evidence="10" id="KW-0479">Metal-binding</keyword>
<dbReference type="InParanoid" id="W3WIH0"/>
<dbReference type="Proteomes" id="UP000030651">
    <property type="component" value="Unassembled WGS sequence"/>
</dbReference>
<evidence type="ECO:0000313" key="22">
    <source>
        <dbReference type="Proteomes" id="UP000030651"/>
    </source>
</evidence>
<dbReference type="Gene3D" id="3.40.50.1260">
    <property type="entry name" value="Phosphoglycerate kinase, N-terminal domain"/>
    <property type="match status" value="3"/>
</dbReference>
<dbReference type="GO" id="GO:0005524">
    <property type="term" value="F:ATP binding"/>
    <property type="evidence" value="ECO:0007669"/>
    <property type="project" value="UniProtKB-KW"/>
</dbReference>
<dbReference type="GO" id="GO:0006096">
    <property type="term" value="P:glycolytic process"/>
    <property type="evidence" value="ECO:0007669"/>
    <property type="project" value="UniProtKB-KW"/>
</dbReference>
<feature type="binding site" evidence="17">
    <location>
        <position position="40"/>
    </location>
    <ligand>
        <name>(2R)-3-phosphoglycerate</name>
        <dbReference type="ChEBI" id="CHEBI:58272"/>
    </ligand>
</feature>
<name>W3WIH0_PESFW</name>
<feature type="binding site" evidence="18">
    <location>
        <position position="220"/>
    </location>
    <ligand>
        <name>ATP</name>
        <dbReference type="ChEBI" id="CHEBI:30616"/>
    </ligand>
</feature>
<dbReference type="CDD" id="cd00318">
    <property type="entry name" value="Phosphoglycerate_kinase"/>
    <property type="match status" value="1"/>
</dbReference>
<feature type="binding site" evidence="18">
    <location>
        <position position="344"/>
    </location>
    <ligand>
        <name>ATP</name>
        <dbReference type="ChEBI" id="CHEBI:30616"/>
    </ligand>
</feature>
<comment type="catalytic activity">
    <reaction evidence="1 19">
        <text>(2R)-3-phosphoglycerate + ATP = (2R)-3-phospho-glyceroyl phosphate + ADP</text>
        <dbReference type="Rhea" id="RHEA:14801"/>
        <dbReference type="ChEBI" id="CHEBI:30616"/>
        <dbReference type="ChEBI" id="CHEBI:57604"/>
        <dbReference type="ChEBI" id="CHEBI:58272"/>
        <dbReference type="ChEBI" id="CHEBI:456216"/>
        <dbReference type="EC" id="2.7.2.3"/>
    </reaction>
</comment>
<dbReference type="EC" id="2.7.2.3" evidence="7 19"/>
<evidence type="ECO:0000256" key="13">
    <source>
        <dbReference type="ARBA" id="ARBA00022840"/>
    </source>
</evidence>
<dbReference type="FunCoup" id="W3WIH0">
    <property type="interactions" value="756"/>
</dbReference>
<keyword evidence="12 19" id="KW-0418">Kinase</keyword>
<dbReference type="KEGG" id="pfy:PFICI_15339"/>
<organism evidence="21 22">
    <name type="scientific">Pestalotiopsis fici (strain W106-1 / CGMCC3.15140)</name>
    <dbReference type="NCBI Taxonomy" id="1229662"/>
    <lineage>
        <taxon>Eukaryota</taxon>
        <taxon>Fungi</taxon>
        <taxon>Dikarya</taxon>
        <taxon>Ascomycota</taxon>
        <taxon>Pezizomycotina</taxon>
        <taxon>Sordariomycetes</taxon>
        <taxon>Xylariomycetidae</taxon>
        <taxon>Amphisphaeriales</taxon>
        <taxon>Sporocadaceae</taxon>
        <taxon>Pestalotiopsis</taxon>
    </lineage>
</organism>
<dbReference type="HOGENOM" id="CLU_025427_0_0_1"/>
<dbReference type="InterPro" id="IPR015911">
    <property type="entry name" value="Phosphoglycerate_kinase_CS"/>
</dbReference>
<feature type="binding site" evidence="18">
    <location>
        <begin position="373"/>
        <end position="376"/>
    </location>
    <ligand>
        <name>ATP</name>
        <dbReference type="ChEBI" id="CHEBI:30616"/>
    </ligand>
</feature>
<dbReference type="GeneID" id="19280352"/>
<dbReference type="FunFam" id="3.40.50.1260:FF:000031">
    <property type="entry name" value="Phosphoglycerate kinase 1"/>
    <property type="match status" value="1"/>
</dbReference>
<protein>
    <recommendedName>
        <fullName evidence="8 19">Phosphoglycerate kinase</fullName>
        <ecNumber evidence="7 19">2.7.2.3</ecNumber>
    </recommendedName>
</protein>
<keyword evidence="22" id="KW-1185">Reference proteome</keyword>
<dbReference type="OrthoDB" id="275353at2759"/>
<dbReference type="PANTHER" id="PTHR11406">
    <property type="entry name" value="PHOSPHOGLYCERATE KINASE"/>
    <property type="match status" value="1"/>
</dbReference>
<keyword evidence="9 19" id="KW-0808">Transferase</keyword>
<evidence type="ECO:0000256" key="4">
    <source>
        <dbReference type="ARBA" id="ARBA00004838"/>
    </source>
</evidence>
<evidence type="ECO:0000256" key="14">
    <source>
        <dbReference type="ARBA" id="ARBA00022842"/>
    </source>
</evidence>
<keyword evidence="11" id="KW-0547">Nucleotide-binding</keyword>
<accession>W3WIH0</accession>
<keyword evidence="13 18" id="KW-0067">ATP-binding</keyword>
<dbReference type="eggNOG" id="KOG1367">
    <property type="taxonomic scope" value="Eukaryota"/>
</dbReference>